<dbReference type="AlphaFoldDB" id="A0A643F7W3"/>
<proteinExistence type="predicted"/>
<dbReference type="InterPro" id="IPR029068">
    <property type="entry name" value="Glyas_Bleomycin-R_OHBP_Dase"/>
</dbReference>
<dbReference type="OrthoDB" id="6876726at2"/>
<dbReference type="Pfam" id="PF18029">
    <property type="entry name" value="Glyoxalase_6"/>
    <property type="match status" value="1"/>
</dbReference>
<dbReference type="EMBL" id="VZPB01000060">
    <property type="protein sequence ID" value="KAB0576287.1"/>
    <property type="molecule type" value="Genomic_DNA"/>
</dbReference>
<sequence>MKLYVNLFCRDIEAQLAFYTALLGLPEVEHARSPIYRALAAPCFQFGLHAPAAYGLLQLDGRSPQDEGVPPVTAYPTFMLDQPADVSTGAERAVALGGAVLKPPYATYYGEWQTVLNDPEGHVFRLSCAALPEGVQAAVLSLP</sequence>
<gene>
    <name evidence="2" type="ORF">F7Q92_18205</name>
</gene>
<dbReference type="SUPFAM" id="SSF54593">
    <property type="entry name" value="Glyoxalase/Bleomycin resistance protein/Dihydroxybiphenyl dioxygenase"/>
    <property type="match status" value="1"/>
</dbReference>
<evidence type="ECO:0000313" key="3">
    <source>
        <dbReference type="Proteomes" id="UP000430120"/>
    </source>
</evidence>
<reference evidence="2 3" key="1">
    <citation type="submission" date="2019-09" db="EMBL/GenBank/DDBJ databases">
        <title>Draft genome sequences of 48 bacterial type strains from the CCUG.</title>
        <authorList>
            <person name="Tunovic T."/>
            <person name="Pineiro-Iglesias B."/>
            <person name="Unosson C."/>
            <person name="Inganas E."/>
            <person name="Ohlen M."/>
            <person name="Cardew S."/>
            <person name="Jensie-Markopoulos S."/>
            <person name="Salva-Serra F."/>
            <person name="Jaen-Luchoro D."/>
            <person name="Karlsson R."/>
            <person name="Svensson-Stadler L."/>
            <person name="Chun J."/>
            <person name="Moore E."/>
        </authorList>
    </citation>
    <scope>NUCLEOTIDE SEQUENCE [LARGE SCALE GENOMIC DNA]</scope>
    <source>
        <strain evidence="2 3">CCUG 30977</strain>
    </source>
</reference>
<protein>
    <submittedName>
        <fullName evidence="2">Bleomycin resistance protein</fullName>
    </submittedName>
</protein>
<feature type="domain" description="Glyoxalase-like" evidence="1">
    <location>
        <begin position="7"/>
        <end position="126"/>
    </location>
</feature>
<name>A0A643F7W3_IDEDE</name>
<accession>A0A643F7W3</accession>
<dbReference type="InterPro" id="IPR041581">
    <property type="entry name" value="Glyoxalase_6"/>
</dbReference>
<comment type="caution">
    <text evidence="2">The sequence shown here is derived from an EMBL/GenBank/DDBJ whole genome shotgun (WGS) entry which is preliminary data.</text>
</comment>
<evidence type="ECO:0000259" key="1">
    <source>
        <dbReference type="Pfam" id="PF18029"/>
    </source>
</evidence>
<dbReference type="Proteomes" id="UP000430120">
    <property type="component" value="Unassembled WGS sequence"/>
</dbReference>
<evidence type="ECO:0000313" key="2">
    <source>
        <dbReference type="EMBL" id="KAB0576287.1"/>
    </source>
</evidence>
<dbReference type="RefSeq" id="WP_151125516.1">
    <property type="nucleotide sequence ID" value="NZ_CP088081.1"/>
</dbReference>
<organism evidence="2 3">
    <name type="scientific">Ideonella dechloratans</name>
    <dbReference type="NCBI Taxonomy" id="36863"/>
    <lineage>
        <taxon>Bacteria</taxon>
        <taxon>Pseudomonadati</taxon>
        <taxon>Pseudomonadota</taxon>
        <taxon>Betaproteobacteria</taxon>
        <taxon>Burkholderiales</taxon>
        <taxon>Sphaerotilaceae</taxon>
        <taxon>Ideonella</taxon>
    </lineage>
</organism>
<keyword evidence="3" id="KW-1185">Reference proteome</keyword>
<dbReference type="Gene3D" id="3.10.180.10">
    <property type="entry name" value="2,3-Dihydroxybiphenyl 1,2-Dioxygenase, domain 1"/>
    <property type="match status" value="1"/>
</dbReference>